<name>A0AAV9ALY5_ACOGR</name>
<dbReference type="PANTHER" id="PTHR33116:SF86">
    <property type="entry name" value="REVERSE TRANSCRIPTASE DOMAIN-CONTAINING PROTEIN"/>
    <property type="match status" value="1"/>
</dbReference>
<proteinExistence type="predicted"/>
<protein>
    <submittedName>
        <fullName evidence="1">Uncharacterized protein</fullName>
    </submittedName>
</protein>
<evidence type="ECO:0000313" key="1">
    <source>
        <dbReference type="EMBL" id="KAK1265265.1"/>
    </source>
</evidence>
<reference evidence="1" key="1">
    <citation type="journal article" date="2023" name="Nat. Commun.">
        <title>Diploid and tetraploid genomes of Acorus and the evolution of monocots.</title>
        <authorList>
            <person name="Ma L."/>
            <person name="Liu K.W."/>
            <person name="Li Z."/>
            <person name="Hsiao Y.Y."/>
            <person name="Qi Y."/>
            <person name="Fu T."/>
            <person name="Tang G.D."/>
            <person name="Zhang D."/>
            <person name="Sun W.H."/>
            <person name="Liu D.K."/>
            <person name="Li Y."/>
            <person name="Chen G.Z."/>
            <person name="Liu X.D."/>
            <person name="Liao X.Y."/>
            <person name="Jiang Y.T."/>
            <person name="Yu X."/>
            <person name="Hao Y."/>
            <person name="Huang J."/>
            <person name="Zhao X.W."/>
            <person name="Ke S."/>
            <person name="Chen Y.Y."/>
            <person name="Wu W.L."/>
            <person name="Hsu J.L."/>
            <person name="Lin Y.F."/>
            <person name="Huang M.D."/>
            <person name="Li C.Y."/>
            <person name="Huang L."/>
            <person name="Wang Z.W."/>
            <person name="Zhao X."/>
            <person name="Zhong W.Y."/>
            <person name="Peng D.H."/>
            <person name="Ahmad S."/>
            <person name="Lan S."/>
            <person name="Zhang J.S."/>
            <person name="Tsai W.C."/>
            <person name="Van de Peer Y."/>
            <person name="Liu Z.J."/>
        </authorList>
    </citation>
    <scope>NUCLEOTIDE SEQUENCE</scope>
    <source>
        <strain evidence="1">SCP</strain>
    </source>
</reference>
<evidence type="ECO:0000313" key="2">
    <source>
        <dbReference type="Proteomes" id="UP001179952"/>
    </source>
</evidence>
<keyword evidence="2" id="KW-1185">Reference proteome</keyword>
<dbReference type="EMBL" id="JAUJYN010000008">
    <property type="protein sequence ID" value="KAK1265265.1"/>
    <property type="molecule type" value="Genomic_DNA"/>
</dbReference>
<gene>
    <name evidence="1" type="ORF">QJS04_geneDACA019433</name>
</gene>
<dbReference type="Proteomes" id="UP001179952">
    <property type="component" value="Unassembled WGS sequence"/>
</dbReference>
<comment type="caution">
    <text evidence="1">The sequence shown here is derived from an EMBL/GenBank/DDBJ whole genome shotgun (WGS) entry which is preliminary data.</text>
</comment>
<sequence length="136" mass="15239">MRQRRMAVQDVVSRKLQDWKAHFISMAGRRVLIQAVVNAIPQHYILSAAMPISAIMDVEKSAPSFLWNGTLGQPKIHTISWDVVTQSKAEGGLGYQPRNTWTRLERDMRVGHGLPFQMEAEAIKMGVKAARDVGAK</sequence>
<organism evidence="1 2">
    <name type="scientific">Acorus gramineus</name>
    <name type="common">Dwarf sweet flag</name>
    <dbReference type="NCBI Taxonomy" id="55184"/>
    <lineage>
        <taxon>Eukaryota</taxon>
        <taxon>Viridiplantae</taxon>
        <taxon>Streptophyta</taxon>
        <taxon>Embryophyta</taxon>
        <taxon>Tracheophyta</taxon>
        <taxon>Spermatophyta</taxon>
        <taxon>Magnoliopsida</taxon>
        <taxon>Liliopsida</taxon>
        <taxon>Acoraceae</taxon>
        <taxon>Acorus</taxon>
    </lineage>
</organism>
<reference evidence="1" key="2">
    <citation type="submission" date="2023-06" db="EMBL/GenBank/DDBJ databases">
        <authorList>
            <person name="Ma L."/>
            <person name="Liu K.-W."/>
            <person name="Li Z."/>
            <person name="Hsiao Y.-Y."/>
            <person name="Qi Y."/>
            <person name="Fu T."/>
            <person name="Tang G."/>
            <person name="Zhang D."/>
            <person name="Sun W.-H."/>
            <person name="Liu D.-K."/>
            <person name="Li Y."/>
            <person name="Chen G.-Z."/>
            <person name="Liu X.-D."/>
            <person name="Liao X.-Y."/>
            <person name="Jiang Y.-T."/>
            <person name="Yu X."/>
            <person name="Hao Y."/>
            <person name="Huang J."/>
            <person name="Zhao X.-W."/>
            <person name="Ke S."/>
            <person name="Chen Y.-Y."/>
            <person name="Wu W.-L."/>
            <person name="Hsu J.-L."/>
            <person name="Lin Y.-F."/>
            <person name="Huang M.-D."/>
            <person name="Li C.-Y."/>
            <person name="Huang L."/>
            <person name="Wang Z.-W."/>
            <person name="Zhao X."/>
            <person name="Zhong W.-Y."/>
            <person name="Peng D.-H."/>
            <person name="Ahmad S."/>
            <person name="Lan S."/>
            <person name="Zhang J.-S."/>
            <person name="Tsai W.-C."/>
            <person name="Van De Peer Y."/>
            <person name="Liu Z.-J."/>
        </authorList>
    </citation>
    <scope>NUCLEOTIDE SEQUENCE</scope>
    <source>
        <strain evidence="1">SCP</strain>
        <tissue evidence="1">Leaves</tissue>
    </source>
</reference>
<accession>A0AAV9ALY5</accession>
<dbReference type="AlphaFoldDB" id="A0AAV9ALY5"/>
<dbReference type="PANTHER" id="PTHR33116">
    <property type="entry name" value="REVERSE TRANSCRIPTASE ZINC-BINDING DOMAIN-CONTAINING PROTEIN-RELATED-RELATED"/>
    <property type="match status" value="1"/>
</dbReference>